<dbReference type="GeneID" id="65280369"/>
<feature type="transmembrane region" description="Helical" evidence="1">
    <location>
        <begin position="21"/>
        <end position="41"/>
    </location>
</feature>
<dbReference type="Proteomes" id="UP000001362">
    <property type="component" value="Chromosome"/>
</dbReference>
<dbReference type="HOGENOM" id="CLU_743203_0_0_6"/>
<gene>
    <name evidence="2" type="ordered locus">AFE_1075</name>
</gene>
<keyword evidence="1" id="KW-0812">Transmembrane</keyword>
<evidence type="ECO:0000256" key="1">
    <source>
        <dbReference type="SAM" id="Phobius"/>
    </source>
</evidence>
<dbReference type="eggNOG" id="COG1651">
    <property type="taxonomic scope" value="Bacteria"/>
</dbReference>
<organism evidence="2 3">
    <name type="scientific">Acidithiobacillus ferrooxidans (strain ATCC 23270 / DSM 14882 / CIP 104768 / NCIMB 8455)</name>
    <name type="common">Ferrobacillus ferrooxidans (strain ATCC 23270)</name>
    <dbReference type="NCBI Taxonomy" id="243159"/>
    <lineage>
        <taxon>Bacteria</taxon>
        <taxon>Pseudomonadati</taxon>
        <taxon>Pseudomonadota</taxon>
        <taxon>Acidithiobacillia</taxon>
        <taxon>Acidithiobacillales</taxon>
        <taxon>Acidithiobacillaceae</taxon>
        <taxon>Acidithiobacillus</taxon>
    </lineage>
</organism>
<dbReference type="STRING" id="243159.AFE_1075"/>
<sequence length="372" mass="37588">MFGKDSGGKAKKPLPPLKKRLITGGAILAAVAVLIGGKVLMGHQETATGAGGTDQVHVLKPSALPVPRPVPSAPKGLISPQPTPLAQGVLPGTTAVAPPSIAMASTAPATSGSSAETQEIAQLIGSASQGAATVKQVYMNGPQGFVGVVYEIAGGDRGMAWVNLPDHLVLIGTLLTASGQDLNGPYLFAKTAKSAGASGVTASTQSGTTGSVMATAYNGGTGFVVGTAGPEATVYIDPDSGKGHALYLALEPLVHGGKIRVRYVPIAEKGKDSLAVAEAILSAPNPATALDKNEHLFKKRANGANKGGLRGITPNLQMTQIVDGNTGMLAAAGYISDPVMVYCDKAGDYQVQQGHQAAMDLDAVMENIGACH</sequence>
<keyword evidence="1" id="KW-0472">Membrane</keyword>
<dbReference type="EMBL" id="CP001219">
    <property type="protein sequence ID" value="ACK79270.1"/>
    <property type="molecule type" value="Genomic_DNA"/>
</dbReference>
<dbReference type="AlphaFoldDB" id="B7J823"/>
<dbReference type="KEGG" id="afr:AFE_1075"/>
<dbReference type="PaxDb" id="243159-AFE_1075"/>
<protein>
    <submittedName>
        <fullName evidence="2">Uncharacterized protein</fullName>
    </submittedName>
</protein>
<evidence type="ECO:0000313" key="2">
    <source>
        <dbReference type="EMBL" id="ACK79270.1"/>
    </source>
</evidence>
<reference evidence="2 3" key="1">
    <citation type="journal article" date="2008" name="BMC Genomics">
        <title>Acidithiobacillus ferrooxidans metabolism: from genome sequence to industrial applications.</title>
        <authorList>
            <person name="Valdes J."/>
            <person name="Pedroso I."/>
            <person name="Quatrini R."/>
            <person name="Dodson R.J."/>
            <person name="Tettelin H."/>
            <person name="Blake R.II."/>
            <person name="Eisen J.A."/>
            <person name="Holmes D.S."/>
        </authorList>
    </citation>
    <scope>NUCLEOTIDE SEQUENCE [LARGE SCALE GENOMIC DNA]</scope>
    <source>
        <strain evidence="3">ATCC 23270 / DSM 14882 / CIP 104768 / NCIMB 8455</strain>
    </source>
</reference>
<evidence type="ECO:0000313" key="3">
    <source>
        <dbReference type="Proteomes" id="UP000001362"/>
    </source>
</evidence>
<dbReference type="Gene3D" id="3.40.30.10">
    <property type="entry name" value="Glutaredoxin"/>
    <property type="match status" value="1"/>
</dbReference>
<dbReference type="RefSeq" id="WP_012606785.1">
    <property type="nucleotide sequence ID" value="NC_011761.1"/>
</dbReference>
<name>B7J823_ACIF2</name>
<dbReference type="eggNOG" id="COG3170">
    <property type="taxonomic scope" value="Bacteria"/>
</dbReference>
<proteinExistence type="predicted"/>
<keyword evidence="3" id="KW-1185">Reference proteome</keyword>
<accession>B7J823</accession>
<keyword evidence="1" id="KW-1133">Transmembrane helix</keyword>